<keyword evidence="2 7" id="KW-0813">Transport</keyword>
<keyword evidence="4 7" id="KW-0812">Transmembrane</keyword>
<keyword evidence="5 7" id="KW-1133">Transmembrane helix</keyword>
<organism evidence="9 10">
    <name type="scientific">Paenibacillus plantarum</name>
    <dbReference type="NCBI Taxonomy" id="2654975"/>
    <lineage>
        <taxon>Bacteria</taxon>
        <taxon>Bacillati</taxon>
        <taxon>Bacillota</taxon>
        <taxon>Bacilli</taxon>
        <taxon>Bacillales</taxon>
        <taxon>Paenibacillaceae</taxon>
        <taxon>Paenibacillus</taxon>
    </lineage>
</organism>
<feature type="transmembrane region" description="Helical" evidence="7">
    <location>
        <begin position="201"/>
        <end position="226"/>
    </location>
</feature>
<feature type="transmembrane region" description="Helical" evidence="7">
    <location>
        <begin position="96"/>
        <end position="118"/>
    </location>
</feature>
<comment type="caution">
    <text evidence="9">The sequence shown here is derived from an EMBL/GenBank/DDBJ whole genome shotgun (WGS) entry which is preliminary data.</text>
</comment>
<evidence type="ECO:0000256" key="5">
    <source>
        <dbReference type="ARBA" id="ARBA00022989"/>
    </source>
</evidence>
<dbReference type="InterPro" id="IPR035906">
    <property type="entry name" value="MetI-like_sf"/>
</dbReference>
<comment type="similarity">
    <text evidence="7">Belongs to the binding-protein-dependent transport system permease family.</text>
</comment>
<dbReference type="CDD" id="cd06261">
    <property type="entry name" value="TM_PBP2"/>
    <property type="match status" value="1"/>
</dbReference>
<feature type="transmembrane region" description="Helical" evidence="7">
    <location>
        <begin position="279"/>
        <end position="299"/>
    </location>
</feature>
<evidence type="ECO:0000256" key="7">
    <source>
        <dbReference type="RuleBase" id="RU363032"/>
    </source>
</evidence>
<reference evidence="9 10" key="1">
    <citation type="submission" date="2019-10" db="EMBL/GenBank/DDBJ databases">
        <title>Description of Paenibacillus humi sp. nov.</title>
        <authorList>
            <person name="Carlier A."/>
            <person name="Qi S."/>
        </authorList>
    </citation>
    <scope>NUCLEOTIDE SEQUENCE [LARGE SCALE GENOMIC DNA]</scope>
    <source>
        <strain evidence="9 10">LMG 31461</strain>
    </source>
</reference>
<sequence length="314" mass="35406">MLLNCSTKNMDYFKVGSGRMMTKKNTVHKWLVHMCLILFCAMCLLPLVLTISISLTDGAVIQTYGYQLIPQKFSWEAYRFIWMDPSSLLAGYKNSLFIVVFGTTGNLLVTSMIAYALARRDFHLRNAISFYIFVTMIFSGGIVPLYILIVQYLEWKNSLISLIIPAFAAPFQIFMLRVFFQEIPAPLIESAKIDGASDFRTYWSIVLPLSKPALATVALMMTLHYWNETFNAILYIDKVSLYPIQLILKNITSYIELVKGSGVDPMGNPISASDVPTDAIMYAMMVLTSLPVMFLFGFLQKYFVKGLTIGAVKG</sequence>
<comment type="subcellular location">
    <subcellularLocation>
        <location evidence="1 7">Cell membrane</location>
        <topology evidence="1 7">Multi-pass membrane protein</topology>
    </subcellularLocation>
</comment>
<dbReference type="SUPFAM" id="SSF161098">
    <property type="entry name" value="MetI-like"/>
    <property type="match status" value="1"/>
</dbReference>
<evidence type="ECO:0000256" key="2">
    <source>
        <dbReference type="ARBA" id="ARBA00022448"/>
    </source>
</evidence>
<dbReference type="Gene3D" id="1.10.3720.10">
    <property type="entry name" value="MetI-like"/>
    <property type="match status" value="1"/>
</dbReference>
<evidence type="ECO:0000256" key="1">
    <source>
        <dbReference type="ARBA" id="ARBA00004651"/>
    </source>
</evidence>
<dbReference type="PROSITE" id="PS50928">
    <property type="entry name" value="ABC_TM1"/>
    <property type="match status" value="1"/>
</dbReference>
<evidence type="ECO:0000256" key="6">
    <source>
        <dbReference type="ARBA" id="ARBA00023136"/>
    </source>
</evidence>
<dbReference type="PANTHER" id="PTHR43744">
    <property type="entry name" value="ABC TRANSPORTER PERMEASE PROTEIN MG189-RELATED-RELATED"/>
    <property type="match status" value="1"/>
</dbReference>
<dbReference type="Pfam" id="PF00528">
    <property type="entry name" value="BPD_transp_1"/>
    <property type="match status" value="1"/>
</dbReference>
<accession>A0ABX1X712</accession>
<dbReference type="Proteomes" id="UP000653578">
    <property type="component" value="Unassembled WGS sequence"/>
</dbReference>
<dbReference type="PANTHER" id="PTHR43744:SF9">
    <property type="entry name" value="POLYGALACTURONAN_RHAMNOGALACTURONAN TRANSPORT SYSTEM PERMEASE PROTEIN YTCP"/>
    <property type="match status" value="1"/>
</dbReference>
<protein>
    <submittedName>
        <fullName evidence="9">ABC transporter permease subunit</fullName>
    </submittedName>
</protein>
<evidence type="ECO:0000256" key="4">
    <source>
        <dbReference type="ARBA" id="ARBA00022692"/>
    </source>
</evidence>
<evidence type="ECO:0000256" key="3">
    <source>
        <dbReference type="ARBA" id="ARBA00022475"/>
    </source>
</evidence>
<dbReference type="EMBL" id="WHNY01000026">
    <property type="protein sequence ID" value="NOU63901.1"/>
    <property type="molecule type" value="Genomic_DNA"/>
</dbReference>
<gene>
    <name evidence="9" type="ORF">GC096_07670</name>
</gene>
<evidence type="ECO:0000313" key="9">
    <source>
        <dbReference type="EMBL" id="NOU63901.1"/>
    </source>
</evidence>
<keyword evidence="10" id="KW-1185">Reference proteome</keyword>
<keyword evidence="6 7" id="KW-0472">Membrane</keyword>
<feature type="transmembrane region" description="Helical" evidence="7">
    <location>
        <begin position="130"/>
        <end position="153"/>
    </location>
</feature>
<feature type="transmembrane region" description="Helical" evidence="7">
    <location>
        <begin position="159"/>
        <end position="180"/>
    </location>
</feature>
<feature type="domain" description="ABC transmembrane type-1" evidence="8">
    <location>
        <begin position="92"/>
        <end position="296"/>
    </location>
</feature>
<keyword evidence="3" id="KW-1003">Cell membrane</keyword>
<name>A0ABX1X712_9BACL</name>
<evidence type="ECO:0000259" key="8">
    <source>
        <dbReference type="PROSITE" id="PS50928"/>
    </source>
</evidence>
<proteinExistence type="inferred from homology"/>
<evidence type="ECO:0000313" key="10">
    <source>
        <dbReference type="Proteomes" id="UP000653578"/>
    </source>
</evidence>
<dbReference type="InterPro" id="IPR000515">
    <property type="entry name" value="MetI-like"/>
</dbReference>